<dbReference type="InterPro" id="IPR002941">
    <property type="entry name" value="DNA_methylase_N4/N6"/>
</dbReference>
<dbReference type="GO" id="GO:0032259">
    <property type="term" value="P:methylation"/>
    <property type="evidence" value="ECO:0007669"/>
    <property type="project" value="UniProtKB-KW"/>
</dbReference>
<dbReference type="EMBL" id="HQ646604">
    <property type="protein sequence ID" value="AEV59859.1"/>
    <property type="molecule type" value="Genomic_DNA"/>
</dbReference>
<evidence type="ECO:0000256" key="2">
    <source>
        <dbReference type="ARBA" id="ARBA00022679"/>
    </source>
</evidence>
<keyword evidence="6" id="KW-0614">Plasmid</keyword>
<dbReference type="PANTHER" id="PTHR13370">
    <property type="entry name" value="RNA METHYLASE-RELATED"/>
    <property type="match status" value="1"/>
</dbReference>
<evidence type="ECO:0000256" key="1">
    <source>
        <dbReference type="ARBA" id="ARBA00022603"/>
    </source>
</evidence>
<gene>
    <name evidence="6" type="primary">llaCIM</name>
</gene>
<accession>G9BNL1</accession>
<reference evidence="6" key="2">
    <citation type="submission" date="2010-11" db="EMBL/GenBank/DDBJ databases">
        <authorList>
            <person name="Kaczorowska A.-K."/>
            <person name="Dekowska A."/>
            <person name="Josephsen J."/>
            <person name="Kaczorowski T."/>
        </authorList>
    </citation>
    <scope>NUCLEOTIDE SEQUENCE</scope>
    <source>
        <strain evidence="6">W15</strain>
        <plasmid evidence="6">pAW153</plasmid>
    </source>
</reference>
<protein>
    <recommendedName>
        <fullName evidence="4">Methyltransferase</fullName>
        <ecNumber evidence="4">2.1.1.-</ecNumber>
    </recommendedName>
</protein>
<dbReference type="GO" id="GO:0009307">
    <property type="term" value="P:DNA restriction-modification system"/>
    <property type="evidence" value="ECO:0007669"/>
    <property type="project" value="UniProtKB-KW"/>
</dbReference>
<dbReference type="InterPro" id="IPR029063">
    <property type="entry name" value="SAM-dependent_MTases_sf"/>
</dbReference>
<name>G9BNL1_LACLC</name>
<reference evidence="6" key="1">
    <citation type="journal article" date="1998" name="Biol. Chem.">
        <title>Characterization of LlaCI, a new restriction-modification system from Lactococcus lactis subsp. cremoris W15.</title>
        <authorList>
            <person name="Madsen A."/>
            <person name="Josephsen J."/>
        </authorList>
    </citation>
    <scope>NUCLEOTIDE SEQUENCE</scope>
    <source>
        <strain evidence="6">W15</strain>
        <plasmid evidence="6">pAW153</plasmid>
    </source>
</reference>
<dbReference type="GO" id="GO:0003677">
    <property type="term" value="F:DNA binding"/>
    <property type="evidence" value="ECO:0007669"/>
    <property type="project" value="InterPro"/>
</dbReference>
<dbReference type="InterPro" id="IPR001091">
    <property type="entry name" value="RM_Methyltransferase"/>
</dbReference>
<geneLocation type="plasmid" evidence="6">
    <name>pAW153</name>
</geneLocation>
<proteinExistence type="inferred from homology"/>
<sequence>MKIDTIYNENSIDSIKKIETESIHLILSDIPYGISFADWDILHENTNSALGGSSPAQHKTGSGFKMRGKPINGWSEADRKIPLEYQNWVESWAKEWFRVLKPGSSCFIFAGRRYAHRAIVGLENSGFTFRDMIGWNRSKATLKAQRISKVYERRNDFENAEKLSEWRVGNLRPVFEPILWFTKPYKQGGTIADNMLKHGVGAYNLEKWQTFSEKGDNYIEIPNLSSDRGLHPTQKPLVLMKALIELTTQENQIVLDPFSGSGTTLVAAKELNRHYLGFEIDKDYYNTSLNRLNTLL</sequence>
<feature type="domain" description="DNA methylase N-4/N-6" evidence="5">
    <location>
        <begin position="23"/>
        <end position="288"/>
    </location>
</feature>
<comment type="similarity">
    <text evidence="4">Belongs to the N(4)/N(6)-methyltransferase family.</text>
</comment>
<evidence type="ECO:0000256" key="4">
    <source>
        <dbReference type="RuleBase" id="RU362026"/>
    </source>
</evidence>
<dbReference type="GO" id="GO:0005737">
    <property type="term" value="C:cytoplasm"/>
    <property type="evidence" value="ECO:0007669"/>
    <property type="project" value="TreeGrafter"/>
</dbReference>
<dbReference type="RefSeq" id="WP_014573488.1">
    <property type="nucleotide sequence ID" value="NC_017494.1"/>
</dbReference>
<keyword evidence="3" id="KW-0680">Restriction system</keyword>
<dbReference type="Gene3D" id="3.40.50.150">
    <property type="entry name" value="Vaccinia Virus protein VP39"/>
    <property type="match status" value="1"/>
</dbReference>
<dbReference type="REBASE" id="3738">
    <property type="entry name" value="M.LlaCI"/>
</dbReference>
<dbReference type="Pfam" id="PF01555">
    <property type="entry name" value="N6_N4_Mtase"/>
    <property type="match status" value="1"/>
</dbReference>
<dbReference type="PRINTS" id="PR00508">
    <property type="entry name" value="S21N4MTFRASE"/>
</dbReference>
<dbReference type="GO" id="GO:0008170">
    <property type="term" value="F:N-methyltransferase activity"/>
    <property type="evidence" value="ECO:0007669"/>
    <property type="project" value="InterPro"/>
</dbReference>
<dbReference type="SUPFAM" id="SSF53335">
    <property type="entry name" value="S-adenosyl-L-methionine-dependent methyltransferases"/>
    <property type="match status" value="1"/>
</dbReference>
<dbReference type="PANTHER" id="PTHR13370:SF24">
    <property type="entry name" value="TYPE III RESTRICTION-MODIFICATION ENZYME STYLTI MOD SUBUNIT"/>
    <property type="match status" value="1"/>
</dbReference>
<keyword evidence="2 6" id="KW-0808">Transferase</keyword>
<evidence type="ECO:0000313" key="6">
    <source>
        <dbReference type="EMBL" id="AEV59859.1"/>
    </source>
</evidence>
<keyword evidence="1 6" id="KW-0489">Methyltransferase</keyword>
<organism evidence="6">
    <name type="scientific">Lactococcus lactis subsp. cremoris</name>
    <name type="common">Streptococcus cremoris</name>
    <dbReference type="NCBI Taxonomy" id="1359"/>
    <lineage>
        <taxon>Bacteria</taxon>
        <taxon>Bacillati</taxon>
        <taxon>Bacillota</taxon>
        <taxon>Bacilli</taxon>
        <taxon>Lactobacillales</taxon>
        <taxon>Streptococcaceae</taxon>
        <taxon>Lactococcus</taxon>
    </lineage>
</organism>
<dbReference type="EC" id="2.1.1.-" evidence="4"/>
<evidence type="ECO:0000256" key="3">
    <source>
        <dbReference type="ARBA" id="ARBA00022747"/>
    </source>
</evidence>
<dbReference type="AlphaFoldDB" id="G9BNL1"/>
<evidence type="ECO:0000259" key="5">
    <source>
        <dbReference type="Pfam" id="PF01555"/>
    </source>
</evidence>